<evidence type="ECO:0000313" key="5">
    <source>
        <dbReference type="EMBL" id="MBP1044788.1"/>
    </source>
</evidence>
<dbReference type="InterPro" id="IPR029061">
    <property type="entry name" value="THDP-binding"/>
</dbReference>
<dbReference type="CDD" id="cd02012">
    <property type="entry name" value="TPP_TK"/>
    <property type="match status" value="1"/>
</dbReference>
<dbReference type="RefSeq" id="WP_209555588.1">
    <property type="nucleotide sequence ID" value="NZ_JAEDXU010000001.1"/>
</dbReference>
<evidence type="ECO:0000256" key="2">
    <source>
        <dbReference type="ARBA" id="ARBA00007131"/>
    </source>
</evidence>
<gene>
    <name evidence="5" type="ORF">I6N96_00745</name>
</gene>
<name>A0ABS4CEJ2_9ENTE</name>
<comment type="similarity">
    <text evidence="2">Belongs to the transketolase family.</text>
</comment>
<proteinExistence type="inferred from homology"/>
<comment type="cofactor">
    <cofactor evidence="1">
        <name>thiamine diphosphate</name>
        <dbReference type="ChEBI" id="CHEBI:58937"/>
    </cofactor>
</comment>
<dbReference type="PANTHER" id="PTHR47514:SF1">
    <property type="entry name" value="TRANSKETOLASE N-TERMINAL SECTION-RELATED"/>
    <property type="match status" value="1"/>
</dbReference>
<dbReference type="PANTHER" id="PTHR47514">
    <property type="entry name" value="TRANSKETOLASE N-TERMINAL SECTION-RELATED"/>
    <property type="match status" value="1"/>
</dbReference>
<reference evidence="5 6" key="1">
    <citation type="submission" date="2020-12" db="EMBL/GenBank/DDBJ databases">
        <title>Vagococcus allomyrinae sp. nov. and Enterococcus lavae sp. nov., isolated from the larvae of Allomyrina dichotoma.</title>
        <authorList>
            <person name="Lee S.D."/>
        </authorList>
    </citation>
    <scope>NUCLEOTIDE SEQUENCE [LARGE SCALE GENOMIC DNA]</scope>
    <source>
        <strain evidence="5 6">BWM-S5</strain>
    </source>
</reference>
<protein>
    <submittedName>
        <fullName evidence="5">Transketolase</fullName>
    </submittedName>
</protein>
<comment type="caution">
    <text evidence="5">The sequence shown here is derived from an EMBL/GenBank/DDBJ whole genome shotgun (WGS) entry which is preliminary data.</text>
</comment>
<feature type="domain" description="Transketolase N-terminal" evidence="4">
    <location>
        <begin position="17"/>
        <end position="275"/>
    </location>
</feature>
<evidence type="ECO:0000256" key="3">
    <source>
        <dbReference type="ARBA" id="ARBA00023052"/>
    </source>
</evidence>
<sequence>MAIATLKEQEWQQVELLAKKIRQDTLFAIKHMGQGHLGGSLSIVELLAVLYGKQMTIDPNHPSWEDRDRLVLSKGHAGAALYSALANVGYFDRGLLKTLNEGGTSLPSHPDRNKTPGVDATTGSLGQGTSMAAGIAAGLKLSQRNSFVYLIVGDGELNEGQCWEAFQYIAHSKLNNCIVIIDENKKQLDGTTEEILNPFDLSEKMKAFGFYVNKAKGDDLSAIDLAIQQSKAVVDQAVCIILDSTKGQGIPYFEQLADNHSVKFNNDEVNQAAEKALAKLELEIKEMTK</sequence>
<accession>A0ABS4CEJ2</accession>
<dbReference type="Gene3D" id="3.40.50.970">
    <property type="match status" value="1"/>
</dbReference>
<dbReference type="Proteomes" id="UP000673375">
    <property type="component" value="Unassembled WGS sequence"/>
</dbReference>
<dbReference type="InterPro" id="IPR005474">
    <property type="entry name" value="Transketolase_N"/>
</dbReference>
<keyword evidence="3" id="KW-0786">Thiamine pyrophosphate</keyword>
<dbReference type="SUPFAM" id="SSF52518">
    <property type="entry name" value="Thiamin diphosphate-binding fold (THDP-binding)"/>
    <property type="match status" value="1"/>
</dbReference>
<dbReference type="Pfam" id="PF00456">
    <property type="entry name" value="Transketolase_N"/>
    <property type="match status" value="1"/>
</dbReference>
<organism evidence="5 6">
    <name type="scientific">Enterococcus larvae</name>
    <dbReference type="NCBI Taxonomy" id="2794352"/>
    <lineage>
        <taxon>Bacteria</taxon>
        <taxon>Bacillati</taxon>
        <taxon>Bacillota</taxon>
        <taxon>Bacilli</taxon>
        <taxon>Lactobacillales</taxon>
        <taxon>Enterococcaceae</taxon>
        <taxon>Enterococcus</taxon>
    </lineage>
</organism>
<keyword evidence="6" id="KW-1185">Reference proteome</keyword>
<evidence type="ECO:0000259" key="4">
    <source>
        <dbReference type="Pfam" id="PF00456"/>
    </source>
</evidence>
<evidence type="ECO:0000256" key="1">
    <source>
        <dbReference type="ARBA" id="ARBA00001964"/>
    </source>
</evidence>
<evidence type="ECO:0000313" key="6">
    <source>
        <dbReference type="Proteomes" id="UP000673375"/>
    </source>
</evidence>
<dbReference type="EMBL" id="JAEDXU010000001">
    <property type="protein sequence ID" value="MBP1044788.1"/>
    <property type="molecule type" value="Genomic_DNA"/>
</dbReference>